<sequence>MALTWSDLAMIQERMTDSAKIPSASILGSAPASIWIASGLAKISAAYGASLIEQSVGAPSQLMSAMDYCRKPLLRSLPVLISMKGRHEDAVSVAQSIVNRGSPASALITGDVQGPAAQLLNAGVQTSCMVSASYPARDSRFVNCGSIFMLSALAYQLNRQAFGDDVIGAVDKDDLAHAFSRAAEGSHAISQGIASTECWDRKQLIILGQGLGSELTLPWQSIFAEAGILTSTCLDLKDYTHGDHLAAVRSNNAIYLVIQQPGTEDMVQIFRSRFGTRFPVLVARLESSGPTRFWESLFYCCNVADALTDLLGYGDERPPKDPTVHSWRGWGRLC</sequence>
<evidence type="ECO:0008006" key="3">
    <source>
        <dbReference type="Google" id="ProtNLM"/>
    </source>
</evidence>
<dbReference type="Gene3D" id="3.40.50.10490">
    <property type="entry name" value="Glucose-6-phosphate isomerase like protein, domain 1"/>
    <property type="match status" value="2"/>
</dbReference>
<dbReference type="RefSeq" id="WP_054890472.1">
    <property type="nucleotide sequence ID" value="NZ_PJCJ01000024.1"/>
</dbReference>
<name>A0ABX4TUV8_PSEDL</name>
<dbReference type="Proteomes" id="UP000234744">
    <property type="component" value="Unassembled WGS sequence"/>
</dbReference>
<dbReference type="EMBL" id="PJCJ01000024">
    <property type="protein sequence ID" value="PLV09481.1"/>
    <property type="molecule type" value="Genomic_DNA"/>
</dbReference>
<dbReference type="SUPFAM" id="SSF53697">
    <property type="entry name" value="SIS domain"/>
    <property type="match status" value="1"/>
</dbReference>
<gene>
    <name evidence="1" type="ORF">CXG47_24360</name>
</gene>
<proteinExistence type="predicted"/>
<protein>
    <recommendedName>
        <fullName evidence="3">SIS domain-containing protein</fullName>
    </recommendedName>
</protein>
<organism evidence="1 2">
    <name type="scientific">Pseudomonas plecoglossicida</name>
    <dbReference type="NCBI Taxonomy" id="70775"/>
    <lineage>
        <taxon>Bacteria</taxon>
        <taxon>Pseudomonadati</taxon>
        <taxon>Pseudomonadota</taxon>
        <taxon>Gammaproteobacteria</taxon>
        <taxon>Pseudomonadales</taxon>
        <taxon>Pseudomonadaceae</taxon>
        <taxon>Pseudomonas</taxon>
    </lineage>
</organism>
<keyword evidence="2" id="KW-1185">Reference proteome</keyword>
<comment type="caution">
    <text evidence="1">The sequence shown here is derived from an EMBL/GenBank/DDBJ whole genome shotgun (WGS) entry which is preliminary data.</text>
</comment>
<accession>A0ABX4TUV8</accession>
<evidence type="ECO:0000313" key="2">
    <source>
        <dbReference type="Proteomes" id="UP000234744"/>
    </source>
</evidence>
<evidence type="ECO:0000313" key="1">
    <source>
        <dbReference type="EMBL" id="PLV09481.1"/>
    </source>
</evidence>
<dbReference type="InterPro" id="IPR046348">
    <property type="entry name" value="SIS_dom_sf"/>
</dbReference>
<reference evidence="1 2" key="1">
    <citation type="submission" date="2017-12" db="EMBL/GenBank/DDBJ databases">
        <title>Detection of the carbapenemase gene blaVIM-5 in members of the Pseudomonas putida group isolated from polluted Nigerian wetlands.</title>
        <authorList>
            <person name="Adelowo O."/>
            <person name="Vollmers J."/>
            <person name="Maeusezahl I."/>
            <person name="Kaster A.-K."/>
            <person name="Mueller J.A."/>
        </authorList>
    </citation>
    <scope>NUCLEOTIDE SEQUENCE [LARGE SCALE GENOMIC DNA]</scope>
    <source>
        <strain evidence="1 2">MR69</strain>
    </source>
</reference>